<gene>
    <name evidence="1" type="ORF">B0T20DRAFT_384687</name>
</gene>
<name>A0AAE0P297_SORBR</name>
<evidence type="ECO:0000313" key="1">
    <source>
        <dbReference type="EMBL" id="KAK3392118.1"/>
    </source>
</evidence>
<sequence length="567" mass="63969">MTSQDAILSSLAEYDRLLNPRPPPPRSDEMVFGRYSSLKISLPPLLNHPDAGAPLPCRESPAEFETIFNAHFSAQIHAFFNALHDLEVTSTAASQTPSTSIVNIQHPSHQQPSPPPPPPLELELTLSLLNQSFHPHLPCLHRAFHTYRLTILNPHTLPLLTRVTKLRILPNSDSDHTHDAINTRPISLATPIQLATGLPHLRELDCPWLGERLPVAFTSKALRIISRVWEGPWRDDRLLFARTVRGAMANGDLPISLGKVRFWFWRPVPHGDEMDQGGRMADLVGSSSSLVDDDEFGGMDPVSLGLRNLGSRLEELDVRALVTSDLFPSSSSSSSSSSPSGLVSDNYPLSSKWPHMRHLKVEFHPCSPDGKWYFCGPRGEDPETKGFVITREEHYPPGQENDEETHELMSDEEEKYAADAPDIYDLRSPDMFRLRPIPERVNPLLLAFASSLEPQRMPALRDAELFTWLTWRPSKERAKEYEGSDEVPPTECDNQVVMFRWGLKYEAPVVGEGDGKGKVTWQVGEDWRPEDRVMKAFENLVGGDGENMEWKAFEFVEEREEDPEDYI</sequence>
<dbReference type="Proteomes" id="UP001281003">
    <property type="component" value="Unassembled WGS sequence"/>
</dbReference>
<proteinExistence type="predicted"/>
<reference evidence="1" key="1">
    <citation type="journal article" date="2023" name="Mol. Phylogenet. Evol.">
        <title>Genome-scale phylogeny and comparative genomics of the fungal order Sordariales.</title>
        <authorList>
            <person name="Hensen N."/>
            <person name="Bonometti L."/>
            <person name="Westerberg I."/>
            <person name="Brannstrom I.O."/>
            <person name="Guillou S."/>
            <person name="Cros-Aarteil S."/>
            <person name="Calhoun S."/>
            <person name="Haridas S."/>
            <person name="Kuo A."/>
            <person name="Mondo S."/>
            <person name="Pangilinan J."/>
            <person name="Riley R."/>
            <person name="LaButti K."/>
            <person name="Andreopoulos B."/>
            <person name="Lipzen A."/>
            <person name="Chen C."/>
            <person name="Yan M."/>
            <person name="Daum C."/>
            <person name="Ng V."/>
            <person name="Clum A."/>
            <person name="Steindorff A."/>
            <person name="Ohm R.A."/>
            <person name="Martin F."/>
            <person name="Silar P."/>
            <person name="Natvig D.O."/>
            <person name="Lalanne C."/>
            <person name="Gautier V."/>
            <person name="Ament-Velasquez S.L."/>
            <person name="Kruys A."/>
            <person name="Hutchinson M.I."/>
            <person name="Powell A.J."/>
            <person name="Barry K."/>
            <person name="Miller A.N."/>
            <person name="Grigoriev I.V."/>
            <person name="Debuchy R."/>
            <person name="Gladieux P."/>
            <person name="Hiltunen Thoren M."/>
            <person name="Johannesson H."/>
        </authorList>
    </citation>
    <scope>NUCLEOTIDE SEQUENCE</scope>
    <source>
        <strain evidence="1">FGSC 1904</strain>
    </source>
</reference>
<evidence type="ECO:0000313" key="2">
    <source>
        <dbReference type="Proteomes" id="UP001281003"/>
    </source>
</evidence>
<accession>A0AAE0P297</accession>
<reference evidence="1" key="2">
    <citation type="submission" date="2023-07" db="EMBL/GenBank/DDBJ databases">
        <authorList>
            <consortium name="Lawrence Berkeley National Laboratory"/>
            <person name="Haridas S."/>
            <person name="Hensen N."/>
            <person name="Bonometti L."/>
            <person name="Westerberg I."/>
            <person name="Brannstrom I.O."/>
            <person name="Guillou S."/>
            <person name="Cros-Aarteil S."/>
            <person name="Calhoun S."/>
            <person name="Kuo A."/>
            <person name="Mondo S."/>
            <person name="Pangilinan J."/>
            <person name="Riley R."/>
            <person name="LaButti K."/>
            <person name="Andreopoulos B."/>
            <person name="Lipzen A."/>
            <person name="Chen C."/>
            <person name="Yanf M."/>
            <person name="Daum C."/>
            <person name="Ng V."/>
            <person name="Clum A."/>
            <person name="Steindorff A."/>
            <person name="Ohm R."/>
            <person name="Martin F."/>
            <person name="Silar P."/>
            <person name="Natvig D."/>
            <person name="Lalanne C."/>
            <person name="Gautier V."/>
            <person name="Ament-velasquez S.L."/>
            <person name="Kruys A."/>
            <person name="Hutchinson M.I."/>
            <person name="Powell A.J."/>
            <person name="Barry K."/>
            <person name="Miller A.N."/>
            <person name="Grigoriev I.V."/>
            <person name="Debuchy R."/>
            <person name="Gladieux P."/>
            <person name="Thoren M.H."/>
            <person name="Johannesson H."/>
        </authorList>
    </citation>
    <scope>NUCLEOTIDE SEQUENCE</scope>
    <source>
        <strain evidence="1">FGSC 1904</strain>
    </source>
</reference>
<dbReference type="AlphaFoldDB" id="A0AAE0P297"/>
<dbReference type="EMBL" id="JAUTDP010000012">
    <property type="protein sequence ID" value="KAK3392118.1"/>
    <property type="molecule type" value="Genomic_DNA"/>
</dbReference>
<protein>
    <submittedName>
        <fullName evidence="1">Uncharacterized protein</fullName>
    </submittedName>
</protein>
<keyword evidence="2" id="KW-1185">Reference proteome</keyword>
<organism evidence="1 2">
    <name type="scientific">Sordaria brevicollis</name>
    <dbReference type="NCBI Taxonomy" id="83679"/>
    <lineage>
        <taxon>Eukaryota</taxon>
        <taxon>Fungi</taxon>
        <taxon>Dikarya</taxon>
        <taxon>Ascomycota</taxon>
        <taxon>Pezizomycotina</taxon>
        <taxon>Sordariomycetes</taxon>
        <taxon>Sordariomycetidae</taxon>
        <taxon>Sordariales</taxon>
        <taxon>Sordariaceae</taxon>
        <taxon>Sordaria</taxon>
    </lineage>
</organism>
<comment type="caution">
    <text evidence="1">The sequence shown here is derived from an EMBL/GenBank/DDBJ whole genome shotgun (WGS) entry which is preliminary data.</text>
</comment>